<evidence type="ECO:0000313" key="1">
    <source>
        <dbReference type="EMBL" id="KAF9472218.1"/>
    </source>
</evidence>
<evidence type="ECO:0000313" key="2">
    <source>
        <dbReference type="Proteomes" id="UP000807469"/>
    </source>
</evidence>
<dbReference type="EMBL" id="MU155563">
    <property type="protein sequence ID" value="KAF9472218.1"/>
    <property type="molecule type" value="Genomic_DNA"/>
</dbReference>
<name>A0A9P5YLX1_9AGAR</name>
<organism evidence="1 2">
    <name type="scientific">Pholiota conissans</name>
    <dbReference type="NCBI Taxonomy" id="109636"/>
    <lineage>
        <taxon>Eukaryota</taxon>
        <taxon>Fungi</taxon>
        <taxon>Dikarya</taxon>
        <taxon>Basidiomycota</taxon>
        <taxon>Agaricomycotina</taxon>
        <taxon>Agaricomycetes</taxon>
        <taxon>Agaricomycetidae</taxon>
        <taxon>Agaricales</taxon>
        <taxon>Agaricineae</taxon>
        <taxon>Strophariaceae</taxon>
        <taxon>Pholiota</taxon>
    </lineage>
</organism>
<sequence>YFLSCPLHHATCPLTTPLTTPLPSPLLSTFHAPVFQVPALPRYIHTTVFRII</sequence>
<proteinExistence type="predicted"/>
<feature type="non-terminal residue" evidence="1">
    <location>
        <position position="1"/>
    </location>
</feature>
<feature type="non-terminal residue" evidence="1">
    <location>
        <position position="52"/>
    </location>
</feature>
<protein>
    <submittedName>
        <fullName evidence="1">Uncharacterized protein</fullName>
    </submittedName>
</protein>
<keyword evidence="2" id="KW-1185">Reference proteome</keyword>
<comment type="caution">
    <text evidence="1">The sequence shown here is derived from an EMBL/GenBank/DDBJ whole genome shotgun (WGS) entry which is preliminary data.</text>
</comment>
<accession>A0A9P5YLX1</accession>
<gene>
    <name evidence="1" type="ORF">BDN70DRAFT_887240</name>
</gene>
<reference evidence="1" key="1">
    <citation type="submission" date="2020-11" db="EMBL/GenBank/DDBJ databases">
        <authorList>
            <consortium name="DOE Joint Genome Institute"/>
            <person name="Ahrendt S."/>
            <person name="Riley R."/>
            <person name="Andreopoulos W."/>
            <person name="Labutti K."/>
            <person name="Pangilinan J."/>
            <person name="Ruiz-Duenas F.J."/>
            <person name="Barrasa J.M."/>
            <person name="Sanchez-Garcia M."/>
            <person name="Camarero S."/>
            <person name="Miyauchi S."/>
            <person name="Serrano A."/>
            <person name="Linde D."/>
            <person name="Babiker R."/>
            <person name="Drula E."/>
            <person name="Ayuso-Fernandez I."/>
            <person name="Pacheco R."/>
            <person name="Padilla G."/>
            <person name="Ferreira P."/>
            <person name="Barriuso J."/>
            <person name="Kellner H."/>
            <person name="Castanera R."/>
            <person name="Alfaro M."/>
            <person name="Ramirez L."/>
            <person name="Pisabarro A.G."/>
            <person name="Kuo A."/>
            <person name="Tritt A."/>
            <person name="Lipzen A."/>
            <person name="He G."/>
            <person name="Yan M."/>
            <person name="Ng V."/>
            <person name="Cullen D."/>
            <person name="Martin F."/>
            <person name="Rosso M.-N."/>
            <person name="Henrissat B."/>
            <person name="Hibbett D."/>
            <person name="Martinez A.T."/>
            <person name="Grigoriev I.V."/>
        </authorList>
    </citation>
    <scope>NUCLEOTIDE SEQUENCE</scope>
    <source>
        <strain evidence="1">CIRM-BRFM 674</strain>
    </source>
</reference>
<dbReference type="AlphaFoldDB" id="A0A9P5YLX1"/>
<dbReference type="Proteomes" id="UP000807469">
    <property type="component" value="Unassembled WGS sequence"/>
</dbReference>